<dbReference type="NCBIfam" id="TIGR03002">
    <property type="entry name" value="outer_YhbN_LptA"/>
    <property type="match status" value="1"/>
</dbReference>
<dbReference type="AlphaFoldDB" id="A0A1E5XXH0"/>
<dbReference type="Pfam" id="PF03968">
    <property type="entry name" value="LptD_N"/>
    <property type="match status" value="1"/>
</dbReference>
<sequence>MKLCAALAVLLTIVLAMALPAAAAEPVNVAADDFTIDQGNNNATFTGNVTITRTGLKLWADKVVVLYGSGGQSDIDSLTATGNVRIKTDSQDATGAKATFDPDTLILRLSGNVTVVNAQGKLNGPELTINLKTNSSVFKGNEGGRVTGVFTPQ</sequence>
<dbReference type="EMBL" id="LAJE02000002">
    <property type="protein sequence ID" value="OEO33307.1"/>
    <property type="molecule type" value="Genomic_DNA"/>
</dbReference>
<proteinExistence type="predicted"/>
<dbReference type="OrthoDB" id="7949385at2"/>
<protein>
    <submittedName>
        <fullName evidence="6">Lipopolysaccharide transport periplasmic protein LptA</fullName>
    </submittedName>
</protein>
<evidence type="ECO:0000256" key="4">
    <source>
        <dbReference type="SAM" id="SignalP"/>
    </source>
</evidence>
<dbReference type="Proteomes" id="UP000095463">
    <property type="component" value="Unassembled WGS sequence"/>
</dbReference>
<evidence type="ECO:0000256" key="3">
    <source>
        <dbReference type="ARBA" id="ARBA00022764"/>
    </source>
</evidence>
<reference evidence="6 7" key="1">
    <citation type="journal article" date="2015" name="Genome Announc.">
        <title>Genome Assemblies of Three Soil-Associated Devosia species: D. insulae, D. limi, and D. soli.</title>
        <authorList>
            <person name="Hassan Y.I."/>
            <person name="Lepp D."/>
            <person name="Zhou T."/>
        </authorList>
    </citation>
    <scope>NUCLEOTIDE SEQUENCE [LARGE SCALE GENOMIC DNA]</scope>
    <source>
        <strain evidence="6 7">DS-56</strain>
    </source>
</reference>
<keyword evidence="1" id="KW-0813">Transport</keyword>
<dbReference type="GO" id="GO:0001530">
    <property type="term" value="F:lipopolysaccharide binding"/>
    <property type="evidence" value="ECO:0007669"/>
    <property type="project" value="InterPro"/>
</dbReference>
<dbReference type="GO" id="GO:0009279">
    <property type="term" value="C:cell outer membrane"/>
    <property type="evidence" value="ECO:0007669"/>
    <property type="project" value="TreeGrafter"/>
</dbReference>
<dbReference type="GO" id="GO:0030288">
    <property type="term" value="C:outer membrane-bounded periplasmic space"/>
    <property type="evidence" value="ECO:0007669"/>
    <property type="project" value="TreeGrafter"/>
</dbReference>
<evidence type="ECO:0000313" key="7">
    <source>
        <dbReference type="Proteomes" id="UP000095463"/>
    </source>
</evidence>
<dbReference type="PANTHER" id="PTHR36504">
    <property type="entry name" value="LIPOPOLYSACCHARIDE EXPORT SYSTEM PROTEIN LPTA"/>
    <property type="match status" value="1"/>
</dbReference>
<comment type="caution">
    <text evidence="6">The sequence shown here is derived from an EMBL/GenBank/DDBJ whole genome shotgun (WGS) entry which is preliminary data.</text>
</comment>
<dbReference type="GO" id="GO:0017089">
    <property type="term" value="F:glycolipid transfer activity"/>
    <property type="evidence" value="ECO:0007669"/>
    <property type="project" value="TreeGrafter"/>
</dbReference>
<dbReference type="RefSeq" id="WP_069907570.1">
    <property type="nucleotide sequence ID" value="NZ_LAJE02000002.1"/>
</dbReference>
<keyword evidence="3" id="KW-0574">Periplasm</keyword>
<dbReference type="Gene3D" id="2.60.450.10">
    <property type="entry name" value="Lipopolysaccharide (LPS) transport protein A like domain"/>
    <property type="match status" value="1"/>
</dbReference>
<gene>
    <name evidence="6" type="ORF">VW23_000540</name>
</gene>
<organism evidence="6 7">
    <name type="scientific">Devosia insulae DS-56</name>
    <dbReference type="NCBI Taxonomy" id="1116389"/>
    <lineage>
        <taxon>Bacteria</taxon>
        <taxon>Pseudomonadati</taxon>
        <taxon>Pseudomonadota</taxon>
        <taxon>Alphaproteobacteria</taxon>
        <taxon>Hyphomicrobiales</taxon>
        <taxon>Devosiaceae</taxon>
        <taxon>Devosia</taxon>
    </lineage>
</organism>
<feature type="chain" id="PRO_5009190703" evidence="4">
    <location>
        <begin position="24"/>
        <end position="153"/>
    </location>
</feature>
<evidence type="ECO:0000256" key="2">
    <source>
        <dbReference type="ARBA" id="ARBA00022729"/>
    </source>
</evidence>
<dbReference type="InterPro" id="IPR005653">
    <property type="entry name" value="OstA-like_N"/>
</dbReference>
<dbReference type="InterPro" id="IPR014340">
    <property type="entry name" value="LptA"/>
</dbReference>
<name>A0A1E5XXH0_9HYPH</name>
<feature type="signal peptide" evidence="4">
    <location>
        <begin position="1"/>
        <end position="23"/>
    </location>
</feature>
<keyword evidence="2 4" id="KW-0732">Signal</keyword>
<evidence type="ECO:0000256" key="1">
    <source>
        <dbReference type="ARBA" id="ARBA00022448"/>
    </source>
</evidence>
<dbReference type="InterPro" id="IPR052037">
    <property type="entry name" value="LPS_export_LptA"/>
</dbReference>
<dbReference type="GO" id="GO:0015920">
    <property type="term" value="P:lipopolysaccharide transport"/>
    <property type="evidence" value="ECO:0007669"/>
    <property type="project" value="InterPro"/>
</dbReference>
<keyword evidence="7" id="KW-1185">Reference proteome</keyword>
<dbReference type="PANTHER" id="PTHR36504:SF1">
    <property type="entry name" value="LIPOPOLYSACCHARIDE EXPORT SYSTEM PROTEIN LPTA"/>
    <property type="match status" value="1"/>
</dbReference>
<evidence type="ECO:0000313" key="6">
    <source>
        <dbReference type="EMBL" id="OEO33307.1"/>
    </source>
</evidence>
<evidence type="ECO:0000259" key="5">
    <source>
        <dbReference type="Pfam" id="PF03968"/>
    </source>
</evidence>
<feature type="domain" description="Organic solvent tolerance-like N-terminal" evidence="5">
    <location>
        <begin position="29"/>
        <end position="134"/>
    </location>
</feature>
<accession>A0A1E5XXH0</accession>